<dbReference type="SUPFAM" id="SSF102114">
    <property type="entry name" value="Radical SAM enzymes"/>
    <property type="match status" value="1"/>
</dbReference>
<dbReference type="GO" id="GO:0046872">
    <property type="term" value="F:metal ion binding"/>
    <property type="evidence" value="ECO:0007669"/>
    <property type="project" value="UniProtKB-KW"/>
</dbReference>
<dbReference type="InterPro" id="IPR006638">
    <property type="entry name" value="Elp3/MiaA/NifB-like_rSAM"/>
</dbReference>
<dbReference type="Gene3D" id="3.80.30.30">
    <property type="match status" value="1"/>
</dbReference>
<evidence type="ECO:0000313" key="7">
    <source>
        <dbReference type="Proteomes" id="UP000183812"/>
    </source>
</evidence>
<keyword evidence="6" id="KW-0456">Lyase</keyword>
<keyword evidence="3" id="KW-0411">Iron-sulfur</keyword>
<keyword evidence="1" id="KW-0479">Metal-binding</keyword>
<name>A0A1G7D881_RHOCA</name>
<feature type="region of interest" description="Disordered" evidence="4">
    <location>
        <begin position="1"/>
        <end position="25"/>
    </location>
</feature>
<organism evidence="6 7">
    <name type="scientific">Rhodobacter capsulatus</name>
    <name type="common">Rhodopseudomonas capsulata</name>
    <dbReference type="NCBI Taxonomy" id="1061"/>
    <lineage>
        <taxon>Bacteria</taxon>
        <taxon>Pseudomonadati</taxon>
        <taxon>Pseudomonadota</taxon>
        <taxon>Alphaproteobacteria</taxon>
        <taxon>Rhodobacterales</taxon>
        <taxon>Rhodobacter group</taxon>
        <taxon>Rhodobacter</taxon>
    </lineage>
</organism>
<evidence type="ECO:0000256" key="3">
    <source>
        <dbReference type="ARBA" id="ARBA00023014"/>
    </source>
</evidence>
<proteinExistence type="predicted"/>
<dbReference type="Pfam" id="PF04055">
    <property type="entry name" value="Radical_SAM"/>
    <property type="match status" value="1"/>
</dbReference>
<dbReference type="CDD" id="cd01335">
    <property type="entry name" value="Radical_SAM"/>
    <property type="match status" value="1"/>
</dbReference>
<evidence type="ECO:0000259" key="5">
    <source>
        <dbReference type="PROSITE" id="PS51918"/>
    </source>
</evidence>
<dbReference type="Proteomes" id="UP000183812">
    <property type="component" value="Unassembled WGS sequence"/>
</dbReference>
<dbReference type="OrthoDB" id="9785699at2"/>
<dbReference type="NCBIfam" id="NF033668">
    <property type="entry name" value="rSAM_PA0069"/>
    <property type="match status" value="1"/>
</dbReference>
<keyword evidence="2" id="KW-0408">Iron</keyword>
<dbReference type="GO" id="GO:0016829">
    <property type="term" value="F:lyase activity"/>
    <property type="evidence" value="ECO:0007669"/>
    <property type="project" value="UniProtKB-KW"/>
</dbReference>
<sequence>MMHALPLPLDLPPADPRQRLRARGSAANPVGRFEPYARIVEPDGWDLVEDDKLLRTEVSVERPKSVITRNQSPDVPFDRSVNPYRGCEHGCIYCYARPTHGYLGLSAGLDFETRLIAKPEAPDLLARALSKRGYVPAPIALGTATDPYQPIEADWGLTRGLLQVLSDFNHPVLLTTRGAGVLRDLDLLGSMAKRNLVHLAVSLTTLDEDLARKLEPRAPGPQTRLRIIREAARAGIPVRVMAAPIIPGLTDAALEAILTEARRAGAKAAEMISLRLPNEVAPLFADWLARHYPLRAEKVLNAIASFRGGKLNDPRFTTRMEGEGTEAELLARRFEVSCRRLSLAAALPPLDCTRFAVPPRAGEQLELF</sequence>
<dbReference type="InterPro" id="IPR058240">
    <property type="entry name" value="rSAM_sf"/>
</dbReference>
<dbReference type="AlphaFoldDB" id="A0A1G7D881"/>
<evidence type="ECO:0000313" key="6">
    <source>
        <dbReference type="EMBL" id="SDE47717.1"/>
    </source>
</evidence>
<evidence type="ECO:0000256" key="4">
    <source>
        <dbReference type="SAM" id="MobiDB-lite"/>
    </source>
</evidence>
<dbReference type="SMART" id="SM00729">
    <property type="entry name" value="Elp3"/>
    <property type="match status" value="1"/>
</dbReference>
<protein>
    <submittedName>
        <fullName evidence="6">DNA repair photolyase</fullName>
    </submittedName>
</protein>
<dbReference type="SFLD" id="SFLDS00029">
    <property type="entry name" value="Radical_SAM"/>
    <property type="match status" value="1"/>
</dbReference>
<dbReference type="RefSeq" id="WP_074552672.1">
    <property type="nucleotide sequence ID" value="NZ_CP119563.1"/>
</dbReference>
<feature type="domain" description="Radical SAM core" evidence="5">
    <location>
        <begin position="73"/>
        <end position="310"/>
    </location>
</feature>
<dbReference type="PANTHER" id="PTHR43432:SF3">
    <property type="entry name" value="SLR0285 PROTEIN"/>
    <property type="match status" value="1"/>
</dbReference>
<reference evidence="6 7" key="1">
    <citation type="submission" date="2016-10" db="EMBL/GenBank/DDBJ databases">
        <authorList>
            <person name="de Groot N.N."/>
        </authorList>
    </citation>
    <scope>NUCLEOTIDE SEQUENCE [LARGE SCALE GENOMIC DNA]</scope>
    <source>
        <strain evidence="7">DSM 938 / 37b4</strain>
    </source>
</reference>
<dbReference type="InterPro" id="IPR007197">
    <property type="entry name" value="rSAM"/>
</dbReference>
<gene>
    <name evidence="6" type="ORF">SAMN04244550_00515</name>
</gene>
<accession>A0A1G7D881</accession>
<evidence type="ECO:0000256" key="2">
    <source>
        <dbReference type="ARBA" id="ARBA00023004"/>
    </source>
</evidence>
<dbReference type="InterPro" id="IPR040086">
    <property type="entry name" value="MJ0683-like"/>
</dbReference>
<dbReference type="EMBL" id="FNAY01000001">
    <property type="protein sequence ID" value="SDE47717.1"/>
    <property type="molecule type" value="Genomic_DNA"/>
</dbReference>
<dbReference type="PROSITE" id="PS51918">
    <property type="entry name" value="RADICAL_SAM"/>
    <property type="match status" value="1"/>
</dbReference>
<dbReference type="GO" id="GO:0051536">
    <property type="term" value="F:iron-sulfur cluster binding"/>
    <property type="evidence" value="ECO:0007669"/>
    <property type="project" value="UniProtKB-KW"/>
</dbReference>
<dbReference type="PANTHER" id="PTHR43432">
    <property type="entry name" value="SLR0285 PROTEIN"/>
    <property type="match status" value="1"/>
</dbReference>
<dbReference type="SFLD" id="SFLDG01084">
    <property type="entry name" value="Uncharacterised_Radical_SAM_Su"/>
    <property type="match status" value="1"/>
</dbReference>
<evidence type="ECO:0000256" key="1">
    <source>
        <dbReference type="ARBA" id="ARBA00022723"/>
    </source>
</evidence>